<organism evidence="2 3">
    <name type="scientific">Microlunatus aurantiacus</name>
    <dbReference type="NCBI Taxonomy" id="446786"/>
    <lineage>
        <taxon>Bacteria</taxon>
        <taxon>Bacillati</taxon>
        <taxon>Actinomycetota</taxon>
        <taxon>Actinomycetes</taxon>
        <taxon>Propionibacteriales</taxon>
        <taxon>Propionibacteriaceae</taxon>
        <taxon>Microlunatus</taxon>
    </lineage>
</organism>
<accession>A0ABP7CWP5</accession>
<evidence type="ECO:0000313" key="2">
    <source>
        <dbReference type="EMBL" id="GAA3695662.1"/>
    </source>
</evidence>
<dbReference type="CDD" id="cd04301">
    <property type="entry name" value="NAT_SF"/>
    <property type="match status" value="1"/>
</dbReference>
<name>A0ABP7CWP5_9ACTN</name>
<reference evidence="3" key="1">
    <citation type="journal article" date="2019" name="Int. J. Syst. Evol. Microbiol.">
        <title>The Global Catalogue of Microorganisms (GCM) 10K type strain sequencing project: providing services to taxonomists for standard genome sequencing and annotation.</title>
        <authorList>
            <consortium name="The Broad Institute Genomics Platform"/>
            <consortium name="The Broad Institute Genome Sequencing Center for Infectious Disease"/>
            <person name="Wu L."/>
            <person name="Ma J."/>
        </authorList>
    </citation>
    <scope>NUCLEOTIDE SEQUENCE [LARGE SCALE GENOMIC DNA]</scope>
    <source>
        <strain evidence="3">JCM 16548</strain>
    </source>
</reference>
<dbReference type="Proteomes" id="UP001500051">
    <property type="component" value="Unassembled WGS sequence"/>
</dbReference>
<dbReference type="Gene3D" id="3.40.630.30">
    <property type="match status" value="1"/>
</dbReference>
<proteinExistence type="predicted"/>
<evidence type="ECO:0000259" key="1">
    <source>
        <dbReference type="PROSITE" id="PS51186"/>
    </source>
</evidence>
<dbReference type="Pfam" id="PF13673">
    <property type="entry name" value="Acetyltransf_10"/>
    <property type="match status" value="1"/>
</dbReference>
<dbReference type="SUPFAM" id="SSF55729">
    <property type="entry name" value="Acyl-CoA N-acyltransferases (Nat)"/>
    <property type="match status" value="1"/>
</dbReference>
<gene>
    <name evidence="2" type="ORF">GCM10022204_09360</name>
</gene>
<comment type="caution">
    <text evidence="2">The sequence shown here is derived from an EMBL/GenBank/DDBJ whole genome shotgun (WGS) entry which is preliminary data.</text>
</comment>
<dbReference type="PROSITE" id="PS51186">
    <property type="entry name" value="GNAT"/>
    <property type="match status" value="1"/>
</dbReference>
<feature type="domain" description="N-acetyltransferase" evidence="1">
    <location>
        <begin position="5"/>
        <end position="180"/>
    </location>
</feature>
<sequence>MGASMEYKRLEREDLGGVADLDRQERIDVIYEQRGVDLHERPGSWNSPGWDPHGTHDHSVAAQRQALEHYVDAGGIALGALADGRLVGIGVVVPHVRPEIAQLAFLHVDAAFRATGIGRRLSDELDCIARDAGATQIVVSATPSQNTVRFYLARGYVVTDRPLPELYELEPEDVHLRKAL</sequence>
<evidence type="ECO:0000313" key="3">
    <source>
        <dbReference type="Proteomes" id="UP001500051"/>
    </source>
</evidence>
<dbReference type="InterPro" id="IPR000182">
    <property type="entry name" value="GNAT_dom"/>
</dbReference>
<keyword evidence="3" id="KW-1185">Reference proteome</keyword>
<protein>
    <submittedName>
        <fullName evidence="2">N-acetyltransferase</fullName>
    </submittedName>
</protein>
<dbReference type="EMBL" id="BAAAYX010000002">
    <property type="protein sequence ID" value="GAA3695662.1"/>
    <property type="molecule type" value="Genomic_DNA"/>
</dbReference>
<dbReference type="InterPro" id="IPR016181">
    <property type="entry name" value="Acyl_CoA_acyltransferase"/>
</dbReference>